<feature type="active site" description="Proton acceptor" evidence="13">
    <location>
        <position position="60"/>
    </location>
</feature>
<dbReference type="EMBL" id="CP017634">
    <property type="protein sequence ID" value="ATW24093.1"/>
    <property type="molecule type" value="Genomic_DNA"/>
</dbReference>
<reference evidence="17 18" key="1">
    <citation type="submission" date="2016-10" db="EMBL/GenBank/DDBJ databases">
        <title>Complete Genome Sequence of Peptococcaceae strain DCMF.</title>
        <authorList>
            <person name="Edwards R.J."/>
            <person name="Holland S.I."/>
            <person name="Deshpande N.P."/>
            <person name="Wong Y.K."/>
            <person name="Ertan H."/>
            <person name="Manefield M."/>
            <person name="Russell T.L."/>
            <person name="Lee M.J."/>
        </authorList>
    </citation>
    <scope>NUCLEOTIDE SEQUENCE [LARGE SCALE GENOMIC DNA]</scope>
    <source>
        <strain evidence="17 18">DCMF</strain>
    </source>
</reference>
<evidence type="ECO:0000256" key="13">
    <source>
        <dbReference type="PIRSR" id="PIRSR618044-1"/>
    </source>
</evidence>
<dbReference type="GO" id="GO:0008360">
    <property type="term" value="P:regulation of cell shape"/>
    <property type="evidence" value="ECO:0007669"/>
    <property type="project" value="UniProtKB-KW"/>
</dbReference>
<keyword evidence="6" id="KW-0645">Protease</keyword>
<dbReference type="GO" id="GO:0071555">
    <property type="term" value="P:cell wall organization"/>
    <property type="evidence" value="ECO:0007669"/>
    <property type="project" value="UniProtKB-KW"/>
</dbReference>
<evidence type="ECO:0000256" key="9">
    <source>
        <dbReference type="ARBA" id="ARBA00022960"/>
    </source>
</evidence>
<comment type="pathway">
    <text evidence="2">Cell wall biogenesis; peptidoglycan biosynthesis.</text>
</comment>
<dbReference type="SMART" id="SM00936">
    <property type="entry name" value="PBP5_C"/>
    <property type="match status" value="1"/>
</dbReference>
<proteinExistence type="inferred from homology"/>
<feature type="domain" description="Peptidase S11 D-Ala-D-Ala carboxypeptidase A C-terminal" evidence="16">
    <location>
        <begin position="266"/>
        <end position="356"/>
    </location>
</feature>
<evidence type="ECO:0000256" key="1">
    <source>
        <dbReference type="ARBA" id="ARBA00003217"/>
    </source>
</evidence>
<keyword evidence="8" id="KW-0378">Hydrolase</keyword>
<evidence type="ECO:0000256" key="10">
    <source>
        <dbReference type="ARBA" id="ARBA00022984"/>
    </source>
</evidence>
<dbReference type="InterPro" id="IPR018044">
    <property type="entry name" value="Peptidase_S11"/>
</dbReference>
<dbReference type="SUPFAM" id="SSF56601">
    <property type="entry name" value="beta-lactamase/transpeptidase-like"/>
    <property type="match status" value="1"/>
</dbReference>
<organism evidence="17 18">
    <name type="scientific">Formimonas warabiya</name>
    <dbReference type="NCBI Taxonomy" id="1761012"/>
    <lineage>
        <taxon>Bacteria</taxon>
        <taxon>Bacillati</taxon>
        <taxon>Bacillota</taxon>
        <taxon>Clostridia</taxon>
        <taxon>Eubacteriales</taxon>
        <taxon>Peptococcaceae</taxon>
        <taxon>Candidatus Formimonas</taxon>
    </lineage>
</organism>
<dbReference type="PRINTS" id="PR00725">
    <property type="entry name" value="DADACBPTASE1"/>
</dbReference>
<keyword evidence="18" id="KW-1185">Reference proteome</keyword>
<gene>
    <name evidence="17" type="ORF">DCMF_04220</name>
</gene>
<evidence type="ECO:0000259" key="16">
    <source>
        <dbReference type="SMART" id="SM00936"/>
    </source>
</evidence>
<dbReference type="GO" id="GO:0009002">
    <property type="term" value="F:serine-type D-Ala-D-Ala carboxypeptidase activity"/>
    <property type="evidence" value="ECO:0007669"/>
    <property type="project" value="UniProtKB-EC"/>
</dbReference>
<protein>
    <recommendedName>
        <fullName evidence="4">serine-type D-Ala-D-Ala carboxypeptidase</fullName>
        <ecNumber evidence="4">3.4.16.4</ecNumber>
    </recommendedName>
</protein>
<dbReference type="OrthoDB" id="9791132at2"/>
<name>A0A3G1KNP8_FORW1</name>
<dbReference type="PANTHER" id="PTHR21581">
    <property type="entry name" value="D-ALANYL-D-ALANINE CARBOXYPEPTIDASE"/>
    <property type="match status" value="1"/>
</dbReference>
<dbReference type="EC" id="3.4.16.4" evidence="4"/>
<dbReference type="AlphaFoldDB" id="A0A3G1KNP8"/>
<dbReference type="InterPro" id="IPR001967">
    <property type="entry name" value="Peptidase_S11_N"/>
</dbReference>
<evidence type="ECO:0000256" key="7">
    <source>
        <dbReference type="ARBA" id="ARBA00022729"/>
    </source>
</evidence>
<dbReference type="Gene3D" id="2.60.410.10">
    <property type="entry name" value="D-Ala-D-Ala carboxypeptidase, C-terminal domain"/>
    <property type="match status" value="1"/>
</dbReference>
<evidence type="ECO:0000256" key="8">
    <source>
        <dbReference type="ARBA" id="ARBA00022801"/>
    </source>
</evidence>
<evidence type="ECO:0000256" key="11">
    <source>
        <dbReference type="ARBA" id="ARBA00023316"/>
    </source>
</evidence>
<dbReference type="RefSeq" id="WP_148133272.1">
    <property type="nucleotide sequence ID" value="NZ_CP017634.1"/>
</dbReference>
<evidence type="ECO:0000256" key="6">
    <source>
        <dbReference type="ARBA" id="ARBA00022670"/>
    </source>
</evidence>
<comment type="function">
    <text evidence="1">Removes C-terminal D-alanyl residues from sugar-peptide cell wall precursors.</text>
</comment>
<evidence type="ECO:0000256" key="12">
    <source>
        <dbReference type="ARBA" id="ARBA00034000"/>
    </source>
</evidence>
<keyword evidence="5" id="KW-0121">Carboxypeptidase</keyword>
<evidence type="ECO:0000256" key="2">
    <source>
        <dbReference type="ARBA" id="ARBA00004752"/>
    </source>
</evidence>
<feature type="active site" description="Acyl-ester intermediate" evidence="13">
    <location>
        <position position="57"/>
    </location>
</feature>
<dbReference type="GO" id="GO:0006508">
    <property type="term" value="P:proteolysis"/>
    <property type="evidence" value="ECO:0007669"/>
    <property type="project" value="UniProtKB-KW"/>
</dbReference>
<dbReference type="InterPro" id="IPR012907">
    <property type="entry name" value="Peptidase_S11_C"/>
</dbReference>
<evidence type="ECO:0000256" key="5">
    <source>
        <dbReference type="ARBA" id="ARBA00022645"/>
    </source>
</evidence>
<dbReference type="KEGG" id="fwa:DCMF_04220"/>
<sequence length="376" mass="41952">MKRFFIFLLTLFTFYWGISGVAFAALELSAKSAILIDASSGRVLFEKNAHESLPQASTTKITTALIALEQAKLTKRIRVPDNFVNPGESNIYLEPGEVQTLEDLMYALLLKSANDAAEAIAIGIAGSEEKFVAMMNERVRELGLKNTHYTNPHGLHNDDHYTSAYDLAMIAREALKHKEFQDIIVTNRHLLSWPGHDYSRVVYNANKLLKTYEGADGVKNGYTKQAGNCLVGSATRDGMQLIAVVLHSNGMYDEVSALLDYGFQNYQKKNFYGSRQLIKDIMVEGGKTEQIRVFTKSPVSVALRDSEIDQVHPKIYLPDSIKAPVKAGQRLGAVVIQINKDMTVTTELIAGDSVNQKSFFAYLWYKFISAFDLFLA</sequence>
<dbReference type="Proteomes" id="UP000323521">
    <property type="component" value="Chromosome"/>
</dbReference>
<dbReference type="UniPathway" id="UPA00219"/>
<dbReference type="Pfam" id="PF07943">
    <property type="entry name" value="PBP5_C"/>
    <property type="match status" value="1"/>
</dbReference>
<dbReference type="InterPro" id="IPR037167">
    <property type="entry name" value="Peptidase_S11_C_sf"/>
</dbReference>
<accession>A0A3G1KNP8</accession>
<evidence type="ECO:0000256" key="3">
    <source>
        <dbReference type="ARBA" id="ARBA00007164"/>
    </source>
</evidence>
<dbReference type="InterPro" id="IPR015956">
    <property type="entry name" value="Peniciliin-bd_prot_C_sf"/>
</dbReference>
<evidence type="ECO:0000256" key="15">
    <source>
        <dbReference type="RuleBase" id="RU004016"/>
    </source>
</evidence>
<dbReference type="SUPFAM" id="SSF69189">
    <property type="entry name" value="Penicillin-binding protein associated domain"/>
    <property type="match status" value="1"/>
</dbReference>
<keyword evidence="9" id="KW-0133">Cell shape</keyword>
<dbReference type="Gene3D" id="3.40.710.10">
    <property type="entry name" value="DD-peptidase/beta-lactamase superfamily"/>
    <property type="match status" value="1"/>
</dbReference>
<keyword evidence="11" id="KW-0961">Cell wall biogenesis/degradation</keyword>
<comment type="catalytic activity">
    <reaction evidence="12">
        <text>Preferential cleavage: (Ac)2-L-Lys-D-Ala-|-D-Ala. Also transpeptidation of peptidyl-alanyl moieties that are N-acyl substituents of D-alanine.</text>
        <dbReference type="EC" id="3.4.16.4"/>
    </reaction>
</comment>
<dbReference type="PANTHER" id="PTHR21581:SF33">
    <property type="entry name" value="D-ALANYL-D-ALANINE CARBOXYPEPTIDASE DACB"/>
    <property type="match status" value="1"/>
</dbReference>
<evidence type="ECO:0000256" key="14">
    <source>
        <dbReference type="PIRSR" id="PIRSR618044-2"/>
    </source>
</evidence>
<feature type="active site" evidence="13">
    <location>
        <position position="112"/>
    </location>
</feature>
<dbReference type="Pfam" id="PF00768">
    <property type="entry name" value="Peptidase_S11"/>
    <property type="match status" value="1"/>
</dbReference>
<dbReference type="InterPro" id="IPR012338">
    <property type="entry name" value="Beta-lactam/transpept-like"/>
</dbReference>
<keyword evidence="10" id="KW-0573">Peptidoglycan synthesis</keyword>
<keyword evidence="7" id="KW-0732">Signal</keyword>
<dbReference type="GO" id="GO:0009252">
    <property type="term" value="P:peptidoglycan biosynthetic process"/>
    <property type="evidence" value="ECO:0007669"/>
    <property type="project" value="UniProtKB-UniPathway"/>
</dbReference>
<evidence type="ECO:0000313" key="18">
    <source>
        <dbReference type="Proteomes" id="UP000323521"/>
    </source>
</evidence>
<comment type="similarity">
    <text evidence="3 15">Belongs to the peptidase S11 family.</text>
</comment>
<evidence type="ECO:0000313" key="17">
    <source>
        <dbReference type="EMBL" id="ATW24093.1"/>
    </source>
</evidence>
<evidence type="ECO:0000256" key="4">
    <source>
        <dbReference type="ARBA" id="ARBA00012448"/>
    </source>
</evidence>
<feature type="binding site" evidence="14">
    <location>
        <position position="219"/>
    </location>
    <ligand>
        <name>substrate</name>
    </ligand>
</feature>